<dbReference type="AlphaFoldDB" id="S4XND1"/>
<dbReference type="EMBL" id="CP003969">
    <property type="protein sequence ID" value="AGP33270.1"/>
    <property type="molecule type" value="Genomic_DNA"/>
</dbReference>
<dbReference type="eggNOG" id="COG1846">
    <property type="taxonomic scope" value="Bacteria"/>
</dbReference>
<dbReference type="InterPro" id="IPR000835">
    <property type="entry name" value="HTH_MarR-typ"/>
</dbReference>
<dbReference type="OrthoDB" id="9814496at2"/>
<dbReference type="STRING" id="1254432.SCE1572_01360"/>
<dbReference type="PROSITE" id="PS50995">
    <property type="entry name" value="HTH_MARR_2"/>
    <property type="match status" value="1"/>
</dbReference>
<dbReference type="SUPFAM" id="SSF46785">
    <property type="entry name" value="Winged helix' DNA-binding domain"/>
    <property type="match status" value="1"/>
</dbReference>
<accession>S4XND1</accession>
<reference evidence="3 4" key="1">
    <citation type="journal article" date="2013" name="Sci. Rep.">
        <title>Extraordinary expansion of a Sorangium cellulosum genome from an alkaline milieu.</title>
        <authorList>
            <person name="Han K."/>
            <person name="Li Z.F."/>
            <person name="Peng R."/>
            <person name="Zhu L.P."/>
            <person name="Zhou T."/>
            <person name="Wang L.G."/>
            <person name="Li S.G."/>
            <person name="Zhang X.B."/>
            <person name="Hu W."/>
            <person name="Wu Z.H."/>
            <person name="Qin N."/>
            <person name="Li Y.Z."/>
        </authorList>
    </citation>
    <scope>NUCLEOTIDE SEQUENCE [LARGE SCALE GENOMIC DNA]</scope>
    <source>
        <strain evidence="3 4">So0157-2</strain>
    </source>
</reference>
<evidence type="ECO:0000259" key="2">
    <source>
        <dbReference type="PROSITE" id="PS50995"/>
    </source>
</evidence>
<protein>
    <recommendedName>
        <fullName evidence="2">HTH marR-type domain-containing protein</fullName>
    </recommendedName>
</protein>
<dbReference type="InterPro" id="IPR039422">
    <property type="entry name" value="MarR/SlyA-like"/>
</dbReference>
<dbReference type="Gene3D" id="1.10.10.10">
    <property type="entry name" value="Winged helix-like DNA-binding domain superfamily/Winged helix DNA-binding domain"/>
    <property type="match status" value="1"/>
</dbReference>
<organism evidence="3 4">
    <name type="scientific">Sorangium cellulosum So0157-2</name>
    <dbReference type="NCBI Taxonomy" id="1254432"/>
    <lineage>
        <taxon>Bacteria</taxon>
        <taxon>Pseudomonadati</taxon>
        <taxon>Myxococcota</taxon>
        <taxon>Polyangia</taxon>
        <taxon>Polyangiales</taxon>
        <taxon>Polyangiaceae</taxon>
        <taxon>Sorangium</taxon>
    </lineage>
</organism>
<dbReference type="PATRIC" id="fig|1254432.3.peg.296"/>
<dbReference type="InterPro" id="IPR036388">
    <property type="entry name" value="WH-like_DNA-bd_sf"/>
</dbReference>
<sequence>MAAKRASAKEVSELIDSLGDRLGRELSTQSVLLHQAIAERLGLKGTDHKYLDVLRRAAEAGPVTPGDLVQLTGLTSGGVTGVLDRLEAAGFVRRVKHPSDRRQLVVEPVVERYAEIGALFAPFRERWAVLCSRYSLAELRLICDFFEQATALMAEEIARMQRPAAPEAAPASAAPRAGARAGTGAKARPRRSP</sequence>
<dbReference type="GO" id="GO:0003700">
    <property type="term" value="F:DNA-binding transcription factor activity"/>
    <property type="evidence" value="ECO:0007669"/>
    <property type="project" value="InterPro"/>
</dbReference>
<feature type="compositionally biased region" description="Low complexity" evidence="1">
    <location>
        <begin position="163"/>
        <end position="186"/>
    </location>
</feature>
<dbReference type="HOGENOM" id="CLU_083287_1_1_7"/>
<dbReference type="PANTHER" id="PTHR33164:SF106">
    <property type="entry name" value="TRANSCRIPTIONAL REGULATORY PROTEIN"/>
    <property type="match status" value="1"/>
</dbReference>
<evidence type="ECO:0000256" key="1">
    <source>
        <dbReference type="SAM" id="MobiDB-lite"/>
    </source>
</evidence>
<evidence type="ECO:0000313" key="3">
    <source>
        <dbReference type="EMBL" id="AGP33270.1"/>
    </source>
</evidence>
<gene>
    <name evidence="3" type="ORF">SCE1572_01360</name>
</gene>
<dbReference type="InterPro" id="IPR036390">
    <property type="entry name" value="WH_DNA-bd_sf"/>
</dbReference>
<dbReference type="SMART" id="SM00347">
    <property type="entry name" value="HTH_MARR"/>
    <property type="match status" value="1"/>
</dbReference>
<proteinExistence type="predicted"/>
<dbReference type="RefSeq" id="WP_020464981.1">
    <property type="nucleotide sequence ID" value="NC_021658.1"/>
</dbReference>
<dbReference type="PANTHER" id="PTHR33164">
    <property type="entry name" value="TRANSCRIPTIONAL REGULATOR, MARR FAMILY"/>
    <property type="match status" value="1"/>
</dbReference>
<feature type="region of interest" description="Disordered" evidence="1">
    <location>
        <begin position="163"/>
        <end position="193"/>
    </location>
</feature>
<name>S4XND1_SORCE</name>
<dbReference type="GO" id="GO:0006950">
    <property type="term" value="P:response to stress"/>
    <property type="evidence" value="ECO:0007669"/>
    <property type="project" value="TreeGrafter"/>
</dbReference>
<feature type="domain" description="HTH marR-type" evidence="2">
    <location>
        <begin position="8"/>
        <end position="151"/>
    </location>
</feature>
<dbReference type="KEGG" id="scu:SCE1572_01360"/>
<dbReference type="Proteomes" id="UP000014803">
    <property type="component" value="Chromosome"/>
</dbReference>
<dbReference type="Pfam" id="PF12802">
    <property type="entry name" value="MarR_2"/>
    <property type="match status" value="1"/>
</dbReference>
<evidence type="ECO:0000313" key="4">
    <source>
        <dbReference type="Proteomes" id="UP000014803"/>
    </source>
</evidence>